<evidence type="ECO:0000313" key="1">
    <source>
        <dbReference type="EMBL" id="VDP86265.1"/>
    </source>
</evidence>
<proteinExistence type="predicted"/>
<keyword evidence="2" id="KW-1185">Reference proteome</keyword>
<sequence length="207" mass="21705">MSLDRSAVVISDRAPTSLAVSGKLSSTVNAHEESISKRRASETTDSRRLTATLVAEAANTSEVLHVDVDSVGDVLVCDAKADVATEVVAEAEAELDLDGAGDVEAGSGSRLDVSFSDGVVGLCSAIRGPVSLRAFAESDGFWNIGVSGPRGSNNSDVADSDFDRVVHRSSASRSGESQISFRTSGTTSSVRFRRLLSKQDKCMAFDE</sequence>
<organism evidence="1 2">
    <name type="scientific">Echinostoma caproni</name>
    <dbReference type="NCBI Taxonomy" id="27848"/>
    <lineage>
        <taxon>Eukaryota</taxon>
        <taxon>Metazoa</taxon>
        <taxon>Spiralia</taxon>
        <taxon>Lophotrochozoa</taxon>
        <taxon>Platyhelminthes</taxon>
        <taxon>Trematoda</taxon>
        <taxon>Digenea</taxon>
        <taxon>Plagiorchiida</taxon>
        <taxon>Echinostomata</taxon>
        <taxon>Echinostomatoidea</taxon>
        <taxon>Echinostomatidae</taxon>
        <taxon>Echinostoma</taxon>
    </lineage>
</organism>
<evidence type="ECO:0000313" key="2">
    <source>
        <dbReference type="Proteomes" id="UP000272942"/>
    </source>
</evidence>
<dbReference type="Proteomes" id="UP000272942">
    <property type="component" value="Unassembled WGS sequence"/>
</dbReference>
<dbReference type="AlphaFoldDB" id="A0A3P8IAU6"/>
<reference evidence="1 2" key="1">
    <citation type="submission" date="2018-11" db="EMBL/GenBank/DDBJ databases">
        <authorList>
            <consortium name="Pathogen Informatics"/>
        </authorList>
    </citation>
    <scope>NUCLEOTIDE SEQUENCE [LARGE SCALE GENOMIC DNA]</scope>
    <source>
        <strain evidence="1 2">Egypt</strain>
    </source>
</reference>
<name>A0A3P8IAU6_9TREM</name>
<protein>
    <submittedName>
        <fullName evidence="1">Uncharacterized protein</fullName>
    </submittedName>
</protein>
<dbReference type="EMBL" id="UZAN01048246">
    <property type="protein sequence ID" value="VDP86265.1"/>
    <property type="molecule type" value="Genomic_DNA"/>
</dbReference>
<gene>
    <name evidence="1" type="ORF">ECPE_LOCUS9964</name>
</gene>
<accession>A0A3P8IAU6</accession>